<protein>
    <recommendedName>
        <fullName evidence="1 5">1-alkyl-2-acetylglycerophosphocholine esterase</fullName>
        <ecNumber evidence="1 5">3.1.1.47</ecNumber>
    </recommendedName>
</protein>
<evidence type="ECO:0000256" key="3">
    <source>
        <dbReference type="ARBA" id="ARBA00022963"/>
    </source>
</evidence>
<keyword evidence="2 5" id="KW-0378">Hydrolase</keyword>
<sequence length="438" mass="50486">MDLHVNILYDSITNTLKRRPSLNLKLFKSRNNSKEGKVRRHVPVGTGEYTVGCFDVMCDPSHSGSFFRLFYPTTKTDILKRDKQWPLWMPRKQYGQGLADFLGRNPKVFGKVFNWMGGDVYVPALWQGPICPSNNKFPVVIFSHGLGGNRTVNTTICCELASQGFIVAAVEHRDGSASMTYHLKENIDRNSVMEIDEDNSPRRHTIHRTHLYSENWIPYQRIEPLDDFQFRNKQVHHRAEECIKALDVLFALNNGDEVHNSMLGAHFNIKQFVNRLDLSRVSVMGHSFGGSTSLCTLSRDQRFKVGVVLDGWMHPLDEEIYKNVNQPVLMINMDTFQWKENVLQMFKFNKKDVEQKVITIKGTCHQSVTDFQFLVNKALGRILDVRYTLSPKIAIDVCNKAYLGFLWKHLNIPNKDLHREILYDDHDLVIQGTNVDLT</sequence>
<dbReference type="InterPro" id="IPR016715">
    <property type="entry name" value="PAF_acetylhydro_eukaryote"/>
</dbReference>
<keyword evidence="8" id="KW-1185">Reference proteome</keyword>
<evidence type="ECO:0000256" key="5">
    <source>
        <dbReference type="PIRNR" id="PIRNR018169"/>
    </source>
</evidence>
<dbReference type="PANTHER" id="PTHR10272:SF0">
    <property type="entry name" value="PLATELET-ACTIVATING FACTOR ACETYLHYDROLASE"/>
    <property type="match status" value="1"/>
</dbReference>
<comment type="caution">
    <text evidence="7">The sequence shown here is derived from an EMBL/GenBank/DDBJ whole genome shotgun (WGS) entry which is preliminary data.</text>
</comment>
<comment type="catalytic activity">
    <reaction evidence="5">
        <text>a 1-O-alkyl-2-acetyl-sn-glycero-3-phosphocholine + H2O = a 1-O-alkyl-sn-glycero-3-phosphocholine + acetate + H(+)</text>
        <dbReference type="Rhea" id="RHEA:17777"/>
        <dbReference type="ChEBI" id="CHEBI:15377"/>
        <dbReference type="ChEBI" id="CHEBI:15378"/>
        <dbReference type="ChEBI" id="CHEBI:30089"/>
        <dbReference type="ChEBI" id="CHEBI:30909"/>
        <dbReference type="ChEBI" id="CHEBI:36707"/>
        <dbReference type="EC" id="3.1.1.47"/>
    </reaction>
</comment>
<proteinExistence type="predicted"/>
<evidence type="ECO:0000256" key="6">
    <source>
        <dbReference type="PIRSR" id="PIRSR018169-1"/>
    </source>
</evidence>
<evidence type="ECO:0000256" key="1">
    <source>
        <dbReference type="ARBA" id="ARBA00013201"/>
    </source>
</evidence>
<dbReference type="PANTHER" id="PTHR10272">
    <property type="entry name" value="PLATELET-ACTIVATING FACTOR ACETYLHYDROLASE"/>
    <property type="match status" value="1"/>
</dbReference>
<dbReference type="AlphaFoldDB" id="A0AA89BT84"/>
<name>A0AA89BT84_PINIB</name>
<dbReference type="EC" id="3.1.1.47" evidence="1 5"/>
<gene>
    <name evidence="7" type="ORF">FSP39_017690</name>
</gene>
<dbReference type="GO" id="GO:0016042">
    <property type="term" value="P:lipid catabolic process"/>
    <property type="evidence" value="ECO:0007669"/>
    <property type="project" value="UniProtKB-KW"/>
</dbReference>
<accession>A0AA89BT84</accession>
<keyword evidence="3 5" id="KW-0442">Lipid degradation</keyword>
<dbReference type="GO" id="GO:0003847">
    <property type="term" value="F:1-alkyl-2-acetylglycerophosphocholine esterase activity"/>
    <property type="evidence" value="ECO:0007669"/>
    <property type="project" value="UniProtKB-UniRule"/>
</dbReference>
<dbReference type="PIRSF" id="PIRSF018169">
    <property type="entry name" value="PAF_acetylhydrolase"/>
    <property type="match status" value="1"/>
</dbReference>
<feature type="active site" description="Charge relay system" evidence="6">
    <location>
        <position position="365"/>
    </location>
</feature>
<reference evidence="7" key="1">
    <citation type="submission" date="2019-08" db="EMBL/GenBank/DDBJ databases">
        <title>The improved chromosome-level genome for the pearl oyster Pinctada fucata martensii using PacBio sequencing and Hi-C.</title>
        <authorList>
            <person name="Zheng Z."/>
        </authorList>
    </citation>
    <scope>NUCLEOTIDE SEQUENCE</scope>
    <source>
        <strain evidence="7">ZZ-2019</strain>
        <tissue evidence="7">Adductor muscle</tissue>
    </source>
</reference>
<evidence type="ECO:0000313" key="8">
    <source>
        <dbReference type="Proteomes" id="UP001186944"/>
    </source>
</evidence>
<dbReference type="Pfam" id="PF03403">
    <property type="entry name" value="PAF-AH_p_II"/>
    <property type="match status" value="1"/>
</dbReference>
<evidence type="ECO:0000313" key="7">
    <source>
        <dbReference type="EMBL" id="KAK3093580.1"/>
    </source>
</evidence>
<dbReference type="Proteomes" id="UP001186944">
    <property type="component" value="Unassembled WGS sequence"/>
</dbReference>
<organism evidence="7 8">
    <name type="scientific">Pinctada imbricata</name>
    <name type="common">Atlantic pearl-oyster</name>
    <name type="synonym">Pinctada martensii</name>
    <dbReference type="NCBI Taxonomy" id="66713"/>
    <lineage>
        <taxon>Eukaryota</taxon>
        <taxon>Metazoa</taxon>
        <taxon>Spiralia</taxon>
        <taxon>Lophotrochozoa</taxon>
        <taxon>Mollusca</taxon>
        <taxon>Bivalvia</taxon>
        <taxon>Autobranchia</taxon>
        <taxon>Pteriomorphia</taxon>
        <taxon>Pterioida</taxon>
        <taxon>Pterioidea</taxon>
        <taxon>Pteriidae</taxon>
        <taxon>Pinctada</taxon>
    </lineage>
</organism>
<dbReference type="InterPro" id="IPR029058">
    <property type="entry name" value="AB_hydrolase_fold"/>
</dbReference>
<keyword evidence="4 5" id="KW-0443">Lipid metabolism</keyword>
<dbReference type="SUPFAM" id="SSF53474">
    <property type="entry name" value="alpha/beta-Hydrolases"/>
    <property type="match status" value="1"/>
</dbReference>
<feature type="active site" description="Charge relay system" evidence="6">
    <location>
        <position position="310"/>
    </location>
</feature>
<evidence type="ECO:0000256" key="4">
    <source>
        <dbReference type="ARBA" id="ARBA00023098"/>
    </source>
</evidence>
<dbReference type="Gene3D" id="3.40.50.1820">
    <property type="entry name" value="alpha/beta hydrolase"/>
    <property type="match status" value="1"/>
</dbReference>
<evidence type="ECO:0000256" key="2">
    <source>
        <dbReference type="ARBA" id="ARBA00022801"/>
    </source>
</evidence>
<feature type="active site" description="Nucleophile" evidence="6">
    <location>
        <position position="287"/>
    </location>
</feature>
<dbReference type="EMBL" id="VSWD01000009">
    <property type="protein sequence ID" value="KAK3093580.1"/>
    <property type="molecule type" value="Genomic_DNA"/>
</dbReference>